<evidence type="ECO:0000256" key="1">
    <source>
        <dbReference type="SAM" id="SignalP"/>
    </source>
</evidence>
<accession>A0A0N4VAL0</accession>
<feature type="signal peptide" evidence="1">
    <location>
        <begin position="1"/>
        <end position="15"/>
    </location>
</feature>
<evidence type="ECO:0000313" key="3">
    <source>
        <dbReference type="Proteomes" id="UP000274131"/>
    </source>
</evidence>
<organism evidence="4">
    <name type="scientific">Enterobius vermicularis</name>
    <name type="common">Human pinworm</name>
    <dbReference type="NCBI Taxonomy" id="51028"/>
    <lineage>
        <taxon>Eukaryota</taxon>
        <taxon>Metazoa</taxon>
        <taxon>Ecdysozoa</taxon>
        <taxon>Nematoda</taxon>
        <taxon>Chromadorea</taxon>
        <taxon>Rhabditida</taxon>
        <taxon>Spirurina</taxon>
        <taxon>Oxyuridomorpha</taxon>
        <taxon>Oxyuroidea</taxon>
        <taxon>Oxyuridae</taxon>
        <taxon>Enterobius</taxon>
    </lineage>
</organism>
<keyword evidence="1" id="KW-0732">Signal</keyword>
<reference evidence="2 3" key="2">
    <citation type="submission" date="2018-10" db="EMBL/GenBank/DDBJ databases">
        <authorList>
            <consortium name="Pathogen Informatics"/>
        </authorList>
    </citation>
    <scope>NUCLEOTIDE SEQUENCE [LARGE SCALE GENOMIC DNA]</scope>
</reference>
<keyword evidence="3" id="KW-1185">Reference proteome</keyword>
<dbReference type="AlphaFoldDB" id="A0A0N4VAL0"/>
<gene>
    <name evidence="2" type="ORF">EVEC_LOCUS7025</name>
</gene>
<evidence type="ECO:0000313" key="4">
    <source>
        <dbReference type="WBParaSite" id="EVEC_0000752301-mRNA-1"/>
    </source>
</evidence>
<reference evidence="4" key="1">
    <citation type="submission" date="2017-02" db="UniProtKB">
        <authorList>
            <consortium name="WormBaseParasite"/>
        </authorList>
    </citation>
    <scope>IDENTIFICATION</scope>
</reference>
<evidence type="ECO:0000313" key="2">
    <source>
        <dbReference type="EMBL" id="VDD92274.1"/>
    </source>
</evidence>
<feature type="chain" id="PRO_5043122822" evidence="1">
    <location>
        <begin position="16"/>
        <end position="79"/>
    </location>
</feature>
<protein>
    <submittedName>
        <fullName evidence="2 4">Uncharacterized protein</fullName>
    </submittedName>
</protein>
<proteinExistence type="predicted"/>
<dbReference type="EMBL" id="UXUI01008747">
    <property type="protein sequence ID" value="VDD92274.1"/>
    <property type="molecule type" value="Genomic_DNA"/>
</dbReference>
<sequence length="79" mass="9143">MLILLIVLLVAKTIASINNFATSVNDQAAREYLAKYGYLEKQTNHGVKSLEKLEEYEEKEKLRDGLKNNIIFRVMQQLE</sequence>
<dbReference type="WBParaSite" id="EVEC_0000752301-mRNA-1">
    <property type="protein sequence ID" value="EVEC_0000752301-mRNA-1"/>
    <property type="gene ID" value="EVEC_0000752301"/>
</dbReference>
<dbReference type="Proteomes" id="UP000274131">
    <property type="component" value="Unassembled WGS sequence"/>
</dbReference>
<name>A0A0N4VAL0_ENTVE</name>